<dbReference type="Proteomes" id="UP000195880">
    <property type="component" value="Plasmid pMDJK44.1"/>
</dbReference>
<keyword evidence="3" id="KW-0614">Plasmid</keyword>
<dbReference type="AlphaFoldDB" id="A0A291W424"/>
<keyword evidence="4" id="KW-1185">Reference proteome</keyword>
<dbReference type="OrthoDB" id="4285016at2"/>
<dbReference type="InterPro" id="IPR046259">
    <property type="entry name" value="DUF6292"/>
</dbReference>
<name>A0A291W424_9ACTN</name>
<feature type="region of interest" description="Disordered" evidence="1">
    <location>
        <begin position="1"/>
        <end position="26"/>
    </location>
</feature>
<protein>
    <recommendedName>
        <fullName evidence="2">DUF6292 domain-containing protein</fullName>
    </recommendedName>
</protein>
<gene>
    <name evidence="3" type="ORF">SMD44_p10154</name>
</gene>
<dbReference type="Pfam" id="PF19809">
    <property type="entry name" value="DUF6292"/>
    <property type="match status" value="1"/>
</dbReference>
<feature type="region of interest" description="Disordered" evidence="1">
    <location>
        <begin position="213"/>
        <end position="240"/>
    </location>
</feature>
<dbReference type="RefSeq" id="WP_100112479.1">
    <property type="nucleotide sequence ID" value="NZ_CP023976.1"/>
</dbReference>
<evidence type="ECO:0000259" key="2">
    <source>
        <dbReference type="Pfam" id="PF19809"/>
    </source>
</evidence>
<sequence>MSKKQSSSSSAILKIESGAEQPASRLSDRAVTAALVPGERGLDLTLDGQTHRVLDGRSLDSVLYWSGWEIAPGQSPQELFPDGGRLEVVRSERGVLEDQAAEVWRHAAHPRSADPYAQAVVAAVESCGATIADWDVHVDEDLRIYITLGEDVDLLDDADRRHVIGWTDTRGWFTFLEAEPGEALGSCVRDLPVPLMALPEQVAAEAASLWGGSSVGEASSGQAPAERWSPPSDYVADPPVTGDPTDVVLDLERALAAYLGHPAAAACHAAPAH</sequence>
<evidence type="ECO:0000313" key="4">
    <source>
        <dbReference type="Proteomes" id="UP000195880"/>
    </source>
</evidence>
<feature type="compositionally biased region" description="Low complexity" evidence="1">
    <location>
        <begin position="1"/>
        <end position="10"/>
    </location>
</feature>
<dbReference type="EMBL" id="CP023976">
    <property type="protein sequence ID" value="ATM24653.1"/>
    <property type="molecule type" value="Genomic_DNA"/>
</dbReference>
<accession>A0A291W424</accession>
<geneLocation type="plasmid" evidence="4">
    <name>pmdjk44.1</name>
</geneLocation>
<reference evidence="3 4" key="1">
    <citation type="submission" date="2017-10" db="EMBL/GenBank/DDBJ databases">
        <title>Streptomyces alboflavus Genome sequencing and assembly.</title>
        <authorList>
            <person name="Wang Y."/>
            <person name="Du B."/>
            <person name="Ding Y."/>
            <person name="Liu H."/>
            <person name="Hou Q."/>
            <person name="Liu K."/>
            <person name="Wang C."/>
            <person name="Yao L."/>
        </authorList>
    </citation>
    <scope>NUCLEOTIDE SEQUENCE [LARGE SCALE GENOMIC DNA]</scope>
    <source>
        <strain evidence="3 4">MDJK44</strain>
        <plasmid evidence="4">Plasmid pmdjk44.1</plasmid>
    </source>
</reference>
<proteinExistence type="predicted"/>
<evidence type="ECO:0000256" key="1">
    <source>
        <dbReference type="SAM" id="MobiDB-lite"/>
    </source>
</evidence>
<dbReference type="KEGG" id="salf:SMD44_p10154"/>
<feature type="domain" description="DUF6292" evidence="2">
    <location>
        <begin position="116"/>
        <end position="207"/>
    </location>
</feature>
<evidence type="ECO:0000313" key="3">
    <source>
        <dbReference type="EMBL" id="ATM24653.1"/>
    </source>
</evidence>
<organism evidence="3 4">
    <name type="scientific">Streptomyces alboflavus</name>
    <dbReference type="NCBI Taxonomy" id="67267"/>
    <lineage>
        <taxon>Bacteria</taxon>
        <taxon>Bacillati</taxon>
        <taxon>Actinomycetota</taxon>
        <taxon>Actinomycetes</taxon>
        <taxon>Kitasatosporales</taxon>
        <taxon>Streptomycetaceae</taxon>
        <taxon>Streptomyces</taxon>
    </lineage>
</organism>